<comment type="caution">
    <text evidence="2">The sequence shown here is derived from an EMBL/GenBank/DDBJ whole genome shotgun (WGS) entry which is preliminary data.</text>
</comment>
<accession>A0A168LH55</accession>
<sequence>MSHQMDPLMFWLEQEPASSSEDTMVFLPADTPTDNTLNRYNYQLGKKGQLRKHRTLNRLRAYEMEKIAKRRRTPYARDARPRPLVKLEVIKGDEFLNTHRKEFLELFRMTEKYQKGDQIGNTAIYPDSEIQLEERDHSHARALQLKNTTVIEEHEKEFYRLRSELYKEGRDLGHHSPTVPTWPTTSPPHLPKMSNRDPRNFMADPRRPQQ</sequence>
<evidence type="ECO:0000313" key="2">
    <source>
        <dbReference type="EMBL" id="OAD03525.1"/>
    </source>
</evidence>
<keyword evidence="3" id="KW-1185">Reference proteome</keyword>
<dbReference type="VEuPathDB" id="FungiDB:MUCCIDRAFT_110394"/>
<protein>
    <submittedName>
        <fullName evidence="2">Uncharacterized protein</fullName>
    </submittedName>
</protein>
<dbReference type="EMBL" id="AMYB01000004">
    <property type="protein sequence ID" value="OAD03525.1"/>
    <property type="molecule type" value="Genomic_DNA"/>
</dbReference>
<gene>
    <name evidence="2" type="ORF">MUCCIDRAFT_110394</name>
</gene>
<organism evidence="2 3">
    <name type="scientific">Mucor lusitanicus CBS 277.49</name>
    <dbReference type="NCBI Taxonomy" id="747725"/>
    <lineage>
        <taxon>Eukaryota</taxon>
        <taxon>Fungi</taxon>
        <taxon>Fungi incertae sedis</taxon>
        <taxon>Mucoromycota</taxon>
        <taxon>Mucoromycotina</taxon>
        <taxon>Mucoromycetes</taxon>
        <taxon>Mucorales</taxon>
        <taxon>Mucorineae</taxon>
        <taxon>Mucoraceae</taxon>
        <taxon>Mucor</taxon>
    </lineage>
</organism>
<name>A0A168LH55_MUCCL</name>
<feature type="region of interest" description="Disordered" evidence="1">
    <location>
        <begin position="170"/>
        <end position="210"/>
    </location>
</feature>
<feature type="compositionally biased region" description="Basic and acidic residues" evidence="1">
    <location>
        <begin position="194"/>
        <end position="210"/>
    </location>
</feature>
<evidence type="ECO:0000256" key="1">
    <source>
        <dbReference type="SAM" id="MobiDB-lite"/>
    </source>
</evidence>
<reference evidence="2 3" key="1">
    <citation type="submission" date="2015-06" db="EMBL/GenBank/DDBJ databases">
        <title>Expansion of signal transduction pathways in fungi by whole-genome duplication.</title>
        <authorList>
            <consortium name="DOE Joint Genome Institute"/>
            <person name="Corrochano L.M."/>
            <person name="Kuo A."/>
            <person name="Marcet-Houben M."/>
            <person name="Polaino S."/>
            <person name="Salamov A."/>
            <person name="Villalobos J.M."/>
            <person name="Alvarez M.I."/>
            <person name="Avalos J."/>
            <person name="Benito E.P."/>
            <person name="Benoit I."/>
            <person name="Burger G."/>
            <person name="Camino L.P."/>
            <person name="Canovas D."/>
            <person name="Cerda-Olmedo E."/>
            <person name="Cheng J.-F."/>
            <person name="Dominguez A."/>
            <person name="Elias M."/>
            <person name="Eslava A.P."/>
            <person name="Glaser F."/>
            <person name="Grimwood J."/>
            <person name="Gutierrez G."/>
            <person name="Heitman J."/>
            <person name="Henrissat B."/>
            <person name="Iturriaga E.A."/>
            <person name="Lang B.F."/>
            <person name="Lavin J.L."/>
            <person name="Lee S."/>
            <person name="Li W."/>
            <person name="Lindquist E."/>
            <person name="Lopez-Garcia S."/>
            <person name="Luque E.M."/>
            <person name="Marcos A.T."/>
            <person name="Martin J."/>
            <person name="Mccluskey K."/>
            <person name="Medina H.R."/>
            <person name="Miralles-Duran A."/>
            <person name="Miyazaki A."/>
            <person name="Munoz-Torres E."/>
            <person name="Oguiza J.A."/>
            <person name="Ohm R."/>
            <person name="Olmedo M."/>
            <person name="Orejas M."/>
            <person name="Ortiz-Castellanos L."/>
            <person name="Pisabarro A.G."/>
            <person name="Rodriguez-Romero J."/>
            <person name="Ruiz-Herrera J."/>
            <person name="Ruiz-Vazquez R."/>
            <person name="Sanz C."/>
            <person name="Schackwitz W."/>
            <person name="Schmutz J."/>
            <person name="Shahriari M."/>
            <person name="Shelest E."/>
            <person name="Silva-Franco F."/>
            <person name="Soanes D."/>
            <person name="Syed K."/>
            <person name="Tagua V.G."/>
            <person name="Talbot N.J."/>
            <person name="Thon M."/>
            <person name="De Vries R.P."/>
            <person name="Wiebenga A."/>
            <person name="Yadav J.S."/>
            <person name="Braun E.L."/>
            <person name="Baker S."/>
            <person name="Garre V."/>
            <person name="Horwitz B."/>
            <person name="Torres-Martinez S."/>
            <person name="Idnurm A."/>
            <person name="Herrera-Estrella A."/>
            <person name="Gabaldon T."/>
            <person name="Grigoriev I.V."/>
        </authorList>
    </citation>
    <scope>NUCLEOTIDE SEQUENCE [LARGE SCALE GENOMIC DNA]</scope>
    <source>
        <strain evidence="2 3">CBS 277.49</strain>
    </source>
</reference>
<proteinExistence type="predicted"/>
<dbReference type="Proteomes" id="UP000077051">
    <property type="component" value="Unassembled WGS sequence"/>
</dbReference>
<dbReference type="OrthoDB" id="2287505at2759"/>
<evidence type="ECO:0000313" key="3">
    <source>
        <dbReference type="Proteomes" id="UP000077051"/>
    </source>
</evidence>
<dbReference type="AlphaFoldDB" id="A0A168LH55"/>